<gene>
    <name evidence="3" type="ORF">AOPFMNJM_1195</name>
</gene>
<name>A0ABQ4SVQ9_9HYPH</name>
<feature type="compositionally biased region" description="Polar residues" evidence="1">
    <location>
        <begin position="41"/>
        <end position="54"/>
    </location>
</feature>
<keyword evidence="2" id="KW-1133">Transmembrane helix</keyword>
<reference evidence="3" key="2">
    <citation type="submission" date="2021-08" db="EMBL/GenBank/DDBJ databases">
        <authorList>
            <person name="Tani A."/>
            <person name="Ola A."/>
            <person name="Ogura Y."/>
            <person name="Katsura K."/>
            <person name="Hayashi T."/>
        </authorList>
    </citation>
    <scope>NUCLEOTIDE SEQUENCE</scope>
    <source>
        <strain evidence="3">LMG 23639</strain>
    </source>
</reference>
<dbReference type="EMBL" id="BPQR01000019">
    <property type="protein sequence ID" value="GJE05889.1"/>
    <property type="molecule type" value="Genomic_DNA"/>
</dbReference>
<dbReference type="RefSeq" id="WP_238274553.1">
    <property type="nucleotide sequence ID" value="NZ_BPQR01000019.1"/>
</dbReference>
<reference evidence="3" key="1">
    <citation type="journal article" date="2021" name="Front. Microbiol.">
        <title>Comprehensive Comparative Genomics and Phenotyping of Methylobacterium Species.</title>
        <authorList>
            <person name="Alessa O."/>
            <person name="Ogura Y."/>
            <person name="Fujitani Y."/>
            <person name="Takami H."/>
            <person name="Hayashi T."/>
            <person name="Sahin N."/>
            <person name="Tani A."/>
        </authorList>
    </citation>
    <scope>NUCLEOTIDE SEQUENCE</scope>
    <source>
        <strain evidence="3">LMG 23639</strain>
    </source>
</reference>
<sequence>MAERLPETDARQGSKGKPMLFVLITSLLLLGIATAGLLTWQGTKSPNDYASRSQDAARGEVTGSVSGQPGSASTNSSNVPAGNPAYPSPAQPKTGAGTERPNP</sequence>
<proteinExistence type="predicted"/>
<evidence type="ECO:0000313" key="4">
    <source>
        <dbReference type="Proteomes" id="UP001055102"/>
    </source>
</evidence>
<accession>A0ABQ4SVQ9</accession>
<keyword evidence="2" id="KW-0472">Membrane</keyword>
<dbReference type="Proteomes" id="UP001055102">
    <property type="component" value="Unassembled WGS sequence"/>
</dbReference>
<protein>
    <submittedName>
        <fullName evidence="3">Uncharacterized protein</fullName>
    </submittedName>
</protein>
<evidence type="ECO:0000313" key="3">
    <source>
        <dbReference type="EMBL" id="GJE05889.1"/>
    </source>
</evidence>
<feature type="transmembrane region" description="Helical" evidence="2">
    <location>
        <begin position="20"/>
        <end position="40"/>
    </location>
</feature>
<keyword evidence="4" id="KW-1185">Reference proteome</keyword>
<comment type="caution">
    <text evidence="3">The sequence shown here is derived from an EMBL/GenBank/DDBJ whole genome shotgun (WGS) entry which is preliminary data.</text>
</comment>
<keyword evidence="2" id="KW-0812">Transmembrane</keyword>
<evidence type="ECO:0000256" key="1">
    <source>
        <dbReference type="SAM" id="MobiDB-lite"/>
    </source>
</evidence>
<feature type="compositionally biased region" description="Polar residues" evidence="1">
    <location>
        <begin position="63"/>
        <end position="80"/>
    </location>
</feature>
<evidence type="ECO:0000256" key="2">
    <source>
        <dbReference type="SAM" id="Phobius"/>
    </source>
</evidence>
<feature type="region of interest" description="Disordered" evidence="1">
    <location>
        <begin position="41"/>
        <end position="103"/>
    </location>
</feature>
<organism evidence="3 4">
    <name type="scientific">Methylobacterium jeotgali</name>
    <dbReference type="NCBI Taxonomy" id="381630"/>
    <lineage>
        <taxon>Bacteria</taxon>
        <taxon>Pseudomonadati</taxon>
        <taxon>Pseudomonadota</taxon>
        <taxon>Alphaproteobacteria</taxon>
        <taxon>Hyphomicrobiales</taxon>
        <taxon>Methylobacteriaceae</taxon>
        <taxon>Methylobacterium</taxon>
    </lineage>
</organism>